<comment type="caution">
    <text evidence="4">The sequence shown here is derived from an EMBL/GenBank/DDBJ whole genome shotgun (WGS) entry which is preliminary data.</text>
</comment>
<gene>
    <name evidence="4" type="ORF">A3A87_07135</name>
</gene>
<dbReference type="EMBL" id="MFTC01000026">
    <property type="protein sequence ID" value="OGI52104.1"/>
    <property type="molecule type" value="Genomic_DNA"/>
</dbReference>
<dbReference type="GO" id="GO:0005737">
    <property type="term" value="C:cytoplasm"/>
    <property type="evidence" value="ECO:0007669"/>
    <property type="project" value="TreeGrafter"/>
</dbReference>
<dbReference type="InterPro" id="IPR036188">
    <property type="entry name" value="FAD/NAD-bd_sf"/>
</dbReference>
<dbReference type="PANTHER" id="PTHR13847:SF280">
    <property type="entry name" value="D-AMINO ACID DEHYDROGENASE"/>
    <property type="match status" value="1"/>
</dbReference>
<evidence type="ECO:0000259" key="3">
    <source>
        <dbReference type="Pfam" id="PF01266"/>
    </source>
</evidence>
<dbReference type="STRING" id="1817768.A3A87_07135"/>
<evidence type="ECO:0000313" key="5">
    <source>
        <dbReference type="Proteomes" id="UP000179037"/>
    </source>
</evidence>
<dbReference type="Gene3D" id="3.50.50.60">
    <property type="entry name" value="FAD/NAD(P)-binding domain"/>
    <property type="match status" value="2"/>
</dbReference>
<keyword evidence="2" id="KW-0560">Oxidoreductase</keyword>
<dbReference type="Gene3D" id="3.30.9.10">
    <property type="entry name" value="D-Amino Acid Oxidase, subunit A, domain 2"/>
    <property type="match status" value="1"/>
</dbReference>
<dbReference type="GO" id="GO:0005886">
    <property type="term" value="C:plasma membrane"/>
    <property type="evidence" value="ECO:0007669"/>
    <property type="project" value="TreeGrafter"/>
</dbReference>
<organism evidence="4 5">
    <name type="scientific">Candidatus Muproteobacteria bacterium RIFCSPLOWO2_01_FULL_60_18</name>
    <dbReference type="NCBI Taxonomy" id="1817768"/>
    <lineage>
        <taxon>Bacteria</taxon>
        <taxon>Pseudomonadati</taxon>
        <taxon>Pseudomonadota</taxon>
        <taxon>Candidatus Muproteobacteria</taxon>
    </lineage>
</organism>
<evidence type="ECO:0000256" key="2">
    <source>
        <dbReference type="ARBA" id="ARBA00023002"/>
    </source>
</evidence>
<dbReference type="AlphaFoldDB" id="A0A1F6U406"/>
<evidence type="ECO:0000313" key="4">
    <source>
        <dbReference type="EMBL" id="OGI52104.1"/>
    </source>
</evidence>
<protein>
    <submittedName>
        <fullName evidence="4">D-amino acid dehydrogenase small subunit</fullName>
    </submittedName>
</protein>
<name>A0A1F6U406_9PROT</name>
<dbReference type="SUPFAM" id="SSF54373">
    <property type="entry name" value="FAD-linked reductases, C-terminal domain"/>
    <property type="match status" value="1"/>
</dbReference>
<dbReference type="PANTHER" id="PTHR13847">
    <property type="entry name" value="SARCOSINE DEHYDROGENASE-RELATED"/>
    <property type="match status" value="1"/>
</dbReference>
<sequence>MKVLVLGGGVIGVTSAWYLHGAGHEVTVVDRQAGPGLETSFANGGQISWGAGNPWAAPGIPLKALKWMLRPHSPLVLRPRLDPALWTWLFSMLANCTPERYALNKERMLRVSRYSHECLVGLRRETGIHYDEHLTGVLELFRTARELDEAGRDITLLKRWGIDCHILDRAGCVAQESALRPSQEKIVGGLHFPGDESGDCFQFTQLLANLAMSRCVTFSFDTRIERLEANGDRLTRVVTDKGELTADAYVLACGSYSPLLLRPLGIRLPVYPVKGYSVTLPLTDAAAAPSSSVTDATYKIVITRLGDKLRGAGTAELAGYDLSLRPARLGAIKHVMADLFPDAVNQADALSWCGLRPMTPDNPPILGATTYKNLFLNTGHGTLGWTMACGSGKILADIVSGRPTDIDLKGLTLARFS</sequence>
<accession>A0A1F6U406</accession>
<proteinExistence type="inferred from homology"/>
<dbReference type="GO" id="GO:0055130">
    <property type="term" value="P:D-alanine catabolic process"/>
    <property type="evidence" value="ECO:0007669"/>
    <property type="project" value="TreeGrafter"/>
</dbReference>
<dbReference type="Proteomes" id="UP000179037">
    <property type="component" value="Unassembled WGS sequence"/>
</dbReference>
<dbReference type="NCBIfam" id="NF001933">
    <property type="entry name" value="PRK00711.1"/>
    <property type="match status" value="1"/>
</dbReference>
<dbReference type="GO" id="GO:0008718">
    <property type="term" value="F:D-amino-acid dehydrogenase activity"/>
    <property type="evidence" value="ECO:0007669"/>
    <property type="project" value="TreeGrafter"/>
</dbReference>
<feature type="domain" description="FAD dependent oxidoreductase" evidence="3">
    <location>
        <begin position="2"/>
        <end position="397"/>
    </location>
</feature>
<reference evidence="4 5" key="1">
    <citation type="journal article" date="2016" name="Nat. Commun.">
        <title>Thousands of microbial genomes shed light on interconnected biogeochemical processes in an aquifer system.</title>
        <authorList>
            <person name="Anantharaman K."/>
            <person name="Brown C.T."/>
            <person name="Hug L.A."/>
            <person name="Sharon I."/>
            <person name="Castelle C.J."/>
            <person name="Probst A.J."/>
            <person name="Thomas B.C."/>
            <person name="Singh A."/>
            <person name="Wilkins M.J."/>
            <person name="Karaoz U."/>
            <person name="Brodie E.L."/>
            <person name="Williams K.H."/>
            <person name="Hubbard S.S."/>
            <person name="Banfield J.F."/>
        </authorList>
    </citation>
    <scope>NUCLEOTIDE SEQUENCE [LARGE SCALE GENOMIC DNA]</scope>
</reference>
<dbReference type="SUPFAM" id="SSF51905">
    <property type="entry name" value="FAD/NAD(P)-binding domain"/>
    <property type="match status" value="1"/>
</dbReference>
<dbReference type="InterPro" id="IPR006076">
    <property type="entry name" value="FAD-dep_OxRdtase"/>
</dbReference>
<evidence type="ECO:0000256" key="1">
    <source>
        <dbReference type="ARBA" id="ARBA00009410"/>
    </source>
</evidence>
<dbReference type="Pfam" id="PF01266">
    <property type="entry name" value="DAO"/>
    <property type="match status" value="1"/>
</dbReference>
<comment type="similarity">
    <text evidence="1">Belongs to the DadA oxidoreductase family.</text>
</comment>